<dbReference type="InterPro" id="IPR000878">
    <property type="entry name" value="4pyrrol_Mease"/>
</dbReference>
<dbReference type="GO" id="GO:0009236">
    <property type="term" value="P:cobalamin biosynthetic process"/>
    <property type="evidence" value="ECO:0007669"/>
    <property type="project" value="UniProtKB-UniPathway"/>
</dbReference>
<dbReference type="NCBIfam" id="TIGR01466">
    <property type="entry name" value="cobJ_cbiH"/>
    <property type="match status" value="1"/>
</dbReference>
<dbReference type="CDD" id="cd11646">
    <property type="entry name" value="Precorrin_3B_C17_MT"/>
    <property type="match status" value="1"/>
</dbReference>
<dbReference type="AlphaFoldDB" id="E3GWQ2"/>
<keyword evidence="3 8" id="KW-0489">Methyltransferase</keyword>
<name>E3GWQ2_METFV</name>
<dbReference type="EMBL" id="CP002278">
    <property type="protein sequence ID" value="ADP77971.1"/>
    <property type="molecule type" value="Genomic_DNA"/>
</dbReference>
<dbReference type="InterPro" id="IPR006363">
    <property type="entry name" value="Cbl_synth_CobJ/CibH_dom"/>
</dbReference>
<dbReference type="InterPro" id="IPR051810">
    <property type="entry name" value="Precorrin_MeTrfase"/>
</dbReference>
<dbReference type="Gene3D" id="3.30.950.10">
    <property type="entry name" value="Methyltransferase, Cobalt-precorrin-4 Transmethylase, Domain 2"/>
    <property type="match status" value="1"/>
</dbReference>
<dbReference type="PANTHER" id="PTHR47036">
    <property type="entry name" value="COBALT-FACTOR III C(17)-METHYLTRANSFERASE-RELATED"/>
    <property type="match status" value="1"/>
</dbReference>
<evidence type="ECO:0000256" key="2">
    <source>
        <dbReference type="ARBA" id="ARBA00022573"/>
    </source>
</evidence>
<evidence type="ECO:0000313" key="8">
    <source>
        <dbReference type="EMBL" id="ADP77971.1"/>
    </source>
</evidence>
<dbReference type="OrthoDB" id="35891at2157"/>
<evidence type="ECO:0000256" key="3">
    <source>
        <dbReference type="ARBA" id="ARBA00022603"/>
    </source>
</evidence>
<feature type="domain" description="Cysteine-rich small" evidence="7">
    <location>
        <begin position="256"/>
        <end position="326"/>
    </location>
</feature>
<dbReference type="SUPFAM" id="SSF53790">
    <property type="entry name" value="Tetrapyrrole methylase"/>
    <property type="match status" value="1"/>
</dbReference>
<organism evidence="8 9">
    <name type="scientific">Methanothermus fervidus (strain ATCC 43054 / DSM 2088 / JCM 10308 / V24 S)</name>
    <dbReference type="NCBI Taxonomy" id="523846"/>
    <lineage>
        <taxon>Archaea</taxon>
        <taxon>Methanobacteriati</taxon>
        <taxon>Methanobacteriota</taxon>
        <taxon>Methanomada group</taxon>
        <taxon>Methanobacteria</taxon>
        <taxon>Methanobacteriales</taxon>
        <taxon>Methanothermaceae</taxon>
        <taxon>Methanothermus</taxon>
    </lineage>
</organism>
<evidence type="ECO:0000256" key="1">
    <source>
        <dbReference type="ARBA" id="ARBA00004953"/>
    </source>
</evidence>
<dbReference type="Gene3D" id="3.40.1010.10">
    <property type="entry name" value="Cobalt-precorrin-4 Transmethylase, Domain 1"/>
    <property type="match status" value="1"/>
</dbReference>
<evidence type="ECO:0000259" key="7">
    <source>
        <dbReference type="Pfam" id="PF04071"/>
    </source>
</evidence>
<keyword evidence="2" id="KW-0169">Cobalamin biosynthesis</keyword>
<evidence type="ECO:0000256" key="4">
    <source>
        <dbReference type="ARBA" id="ARBA00022679"/>
    </source>
</evidence>
<keyword evidence="4 8" id="KW-0808">Transferase</keyword>
<protein>
    <submittedName>
        <fullName evidence="8">Precorrin-3 methyltransferase</fullName>
        <ecNumber evidence="8">2.1.1.131</ecNumber>
    </submittedName>
</protein>
<dbReference type="Pfam" id="PF04071">
    <property type="entry name" value="zf-like"/>
    <property type="match status" value="1"/>
</dbReference>
<accession>E3GWQ2</accession>
<keyword evidence="9" id="KW-1185">Reference proteome</keyword>
<comment type="pathway">
    <text evidence="1">Cofactor biosynthesis; adenosylcobalamin biosynthesis.</text>
</comment>
<gene>
    <name evidence="8" type="ordered locus">Mfer_1185</name>
</gene>
<dbReference type="EC" id="2.1.1.131" evidence="8"/>
<keyword evidence="5" id="KW-0949">S-adenosyl-L-methionine</keyword>
<proteinExistence type="predicted"/>
<dbReference type="InterPro" id="IPR007212">
    <property type="entry name" value="Zf-like"/>
</dbReference>
<dbReference type="HOGENOM" id="CLU_047948_0_0_2"/>
<reference evidence="8 9" key="1">
    <citation type="journal article" date="2010" name="Stand. Genomic Sci.">
        <title>Complete genome sequence of Methanothermus fervidus type strain (V24S).</title>
        <authorList>
            <person name="Anderson I."/>
            <person name="Djao O.D."/>
            <person name="Misra M."/>
            <person name="Chertkov O."/>
            <person name="Nolan M."/>
            <person name="Lucas S."/>
            <person name="Lapidus A."/>
            <person name="Del Rio T.G."/>
            <person name="Tice H."/>
            <person name="Cheng J.F."/>
            <person name="Tapia R."/>
            <person name="Han C."/>
            <person name="Goodwin L."/>
            <person name="Pitluck S."/>
            <person name="Liolios K."/>
            <person name="Ivanova N."/>
            <person name="Mavromatis K."/>
            <person name="Mikhailova N."/>
            <person name="Pati A."/>
            <person name="Brambilla E."/>
            <person name="Chen A."/>
            <person name="Palaniappan K."/>
            <person name="Land M."/>
            <person name="Hauser L."/>
            <person name="Chang Y.J."/>
            <person name="Jeffries C.D."/>
            <person name="Sikorski J."/>
            <person name="Spring S."/>
            <person name="Rohde M."/>
            <person name="Eichinger K."/>
            <person name="Huber H."/>
            <person name="Wirth R."/>
            <person name="Goker M."/>
            <person name="Detter J.C."/>
            <person name="Woyke T."/>
            <person name="Bristow J."/>
            <person name="Eisen J.A."/>
            <person name="Markowitz V."/>
            <person name="Hugenholtz P."/>
            <person name="Klenk H.P."/>
            <person name="Kyrpides N.C."/>
        </authorList>
    </citation>
    <scope>NUCLEOTIDE SEQUENCE [LARGE SCALE GENOMIC DNA]</scope>
    <source>
        <strain evidence="9">ATCC 43054 / DSM 2088 / JCM 10308 / V24 S</strain>
    </source>
</reference>
<dbReference type="Pfam" id="PF00590">
    <property type="entry name" value="TP_methylase"/>
    <property type="match status" value="1"/>
</dbReference>
<sequence>MIRIVGIGPSREDITLRALKALKKSDVVIGYKKYIEMIKDLVKGKEVIVKGMGDEIERAELAIQKHYEGKDVALISSGDPGVYGMANVLFQLIGKYSDLEIEVIPGVTAATYAASKVGAPLHDFAVISLSDILTPVYEIKEKIKHAAKSHMIIVLYNPSSKKRKKLFFEVCDLLLKYLKPDTPVGIVRNEKKKITKLENLKNEKIDMSTTVIIGNKLTYIENNYMITPRGYVIKQPINELARDYYKRYLEGKIQKGPNLECEYYPCHFPYQNCMFCFCPFYPCGDQSTGGYWIKKKKVWSCENCFWIHKDEVVECIHKKIRKIVKKPEDFEKKKKELLKLRRECLLKHS</sequence>
<dbReference type="KEGG" id="mfv:Mfer_1185"/>
<dbReference type="GO" id="GO:0030789">
    <property type="term" value="F:precorrin-3B C17-methyltransferase activity"/>
    <property type="evidence" value="ECO:0007669"/>
    <property type="project" value="UniProtKB-EC"/>
</dbReference>
<dbReference type="STRING" id="523846.Mfer_1185"/>
<evidence type="ECO:0000259" key="6">
    <source>
        <dbReference type="Pfam" id="PF00590"/>
    </source>
</evidence>
<feature type="domain" description="Tetrapyrrole methylase" evidence="6">
    <location>
        <begin position="2"/>
        <end position="189"/>
    </location>
</feature>
<dbReference type="UniPathway" id="UPA00148"/>
<dbReference type="PANTHER" id="PTHR47036:SF1">
    <property type="entry name" value="COBALT-FACTOR III C(17)-METHYLTRANSFERASE-RELATED"/>
    <property type="match status" value="1"/>
</dbReference>
<evidence type="ECO:0000313" key="9">
    <source>
        <dbReference type="Proteomes" id="UP000002315"/>
    </source>
</evidence>
<dbReference type="InterPro" id="IPR035996">
    <property type="entry name" value="4pyrrol_Methylase_sf"/>
</dbReference>
<dbReference type="InterPro" id="IPR014777">
    <property type="entry name" value="4pyrrole_Mease_sub1"/>
</dbReference>
<dbReference type="InterPro" id="IPR014776">
    <property type="entry name" value="4pyrrole_Mease_sub2"/>
</dbReference>
<dbReference type="Proteomes" id="UP000002315">
    <property type="component" value="Chromosome"/>
</dbReference>
<dbReference type="GO" id="GO:0032259">
    <property type="term" value="P:methylation"/>
    <property type="evidence" value="ECO:0007669"/>
    <property type="project" value="UniProtKB-KW"/>
</dbReference>
<evidence type="ECO:0000256" key="5">
    <source>
        <dbReference type="ARBA" id="ARBA00022691"/>
    </source>
</evidence>